<sequence>MVVPKRIPLRYHQHMSTQIAVRLPDEIVEFLDDEVREHRATSRASLVLRALERERRRQIAARDAEILSAATSEHDLSPLAHHAVNRQPTGST</sequence>
<dbReference type="NCBIfam" id="NF041551">
    <property type="entry name" value="YlcI_YnfO_N"/>
    <property type="match status" value="1"/>
</dbReference>
<dbReference type="EMBL" id="CP096567">
    <property type="protein sequence ID" value="UPU46745.1"/>
    <property type="molecule type" value="Genomic_DNA"/>
</dbReference>
<evidence type="ECO:0000313" key="2">
    <source>
        <dbReference type="EMBL" id="UPU46745.1"/>
    </source>
</evidence>
<organism evidence="2 3">
    <name type="scientific">Rhodococcus qingshengii JCM 15477</name>
    <dbReference type="NCBI Taxonomy" id="1303681"/>
    <lineage>
        <taxon>Bacteria</taxon>
        <taxon>Bacillati</taxon>
        <taxon>Actinomycetota</taxon>
        <taxon>Actinomycetes</taxon>
        <taxon>Mycobacteriales</taxon>
        <taxon>Nocardiaceae</taxon>
        <taxon>Rhodococcus</taxon>
        <taxon>Rhodococcus erythropolis group</taxon>
    </lineage>
</organism>
<name>A0AB38RNN8_RHOSG</name>
<proteinExistence type="predicted"/>
<keyword evidence="2" id="KW-0614">Plasmid</keyword>
<gene>
    <name evidence="2" type="ORF">M0639_31560</name>
</gene>
<keyword evidence="3" id="KW-1185">Reference proteome</keyword>
<accession>A0AB38RNN8</accession>
<protein>
    <submittedName>
        <fullName evidence="2">Ribbon-helix-helix domain-containing protein</fullName>
    </submittedName>
</protein>
<geneLocation type="plasmid" evidence="2 3">
    <name>pdjl-6-4</name>
</geneLocation>
<evidence type="ECO:0000256" key="1">
    <source>
        <dbReference type="SAM" id="MobiDB-lite"/>
    </source>
</evidence>
<feature type="region of interest" description="Disordered" evidence="1">
    <location>
        <begin position="70"/>
        <end position="92"/>
    </location>
</feature>
<reference evidence="3" key="1">
    <citation type="journal article" date="2022" name="Environ. Microbiol.">
        <title>Functional analysis, diversity, and distribution of carbendazim hydrolases MheI and CbmA, responsible for the initial step in carbendazim degradation.</title>
        <authorList>
            <person name="Zhang M."/>
            <person name="Bai X."/>
            <person name="Li Q."/>
            <person name="Zhang L."/>
            <person name="Zhu Q."/>
            <person name="Gao S."/>
            <person name="Ke Z."/>
            <person name="Jiang M."/>
            <person name="Hu J."/>
            <person name="Qiu J."/>
            <person name="Hong Q."/>
        </authorList>
    </citation>
    <scope>NUCLEOTIDE SEQUENCE [LARGE SCALE GENOMIC DNA]</scope>
    <source>
        <strain evidence="3">djl-6</strain>
    </source>
</reference>
<dbReference type="Proteomes" id="UP000831484">
    <property type="component" value="Plasmid pdjl-6-4"/>
</dbReference>
<evidence type="ECO:0000313" key="3">
    <source>
        <dbReference type="Proteomes" id="UP000831484"/>
    </source>
</evidence>
<dbReference type="AlphaFoldDB" id="A0AB38RNN8"/>